<accession>A0A8H5FUN9</accession>
<organism evidence="1 2">
    <name type="scientific">Tetrapyrgos nigripes</name>
    <dbReference type="NCBI Taxonomy" id="182062"/>
    <lineage>
        <taxon>Eukaryota</taxon>
        <taxon>Fungi</taxon>
        <taxon>Dikarya</taxon>
        <taxon>Basidiomycota</taxon>
        <taxon>Agaricomycotina</taxon>
        <taxon>Agaricomycetes</taxon>
        <taxon>Agaricomycetidae</taxon>
        <taxon>Agaricales</taxon>
        <taxon>Marasmiineae</taxon>
        <taxon>Marasmiaceae</taxon>
        <taxon>Tetrapyrgos</taxon>
    </lineage>
</organism>
<name>A0A8H5FUN9_9AGAR</name>
<dbReference type="EMBL" id="JAACJM010000074">
    <property type="protein sequence ID" value="KAF5350425.1"/>
    <property type="molecule type" value="Genomic_DNA"/>
</dbReference>
<keyword evidence="2" id="KW-1185">Reference proteome</keyword>
<dbReference type="AlphaFoldDB" id="A0A8H5FUN9"/>
<evidence type="ECO:0000313" key="2">
    <source>
        <dbReference type="Proteomes" id="UP000559256"/>
    </source>
</evidence>
<comment type="caution">
    <text evidence="1">The sequence shown here is derived from an EMBL/GenBank/DDBJ whole genome shotgun (WGS) entry which is preliminary data.</text>
</comment>
<reference evidence="1 2" key="1">
    <citation type="journal article" date="2020" name="ISME J.">
        <title>Uncovering the hidden diversity of litter-decomposition mechanisms in mushroom-forming fungi.</title>
        <authorList>
            <person name="Floudas D."/>
            <person name="Bentzer J."/>
            <person name="Ahren D."/>
            <person name="Johansson T."/>
            <person name="Persson P."/>
            <person name="Tunlid A."/>
        </authorList>
    </citation>
    <scope>NUCLEOTIDE SEQUENCE [LARGE SCALE GENOMIC DNA]</scope>
    <source>
        <strain evidence="1 2">CBS 291.85</strain>
    </source>
</reference>
<gene>
    <name evidence="1" type="ORF">D9758_012443</name>
</gene>
<evidence type="ECO:0000313" key="1">
    <source>
        <dbReference type="EMBL" id="KAF5350425.1"/>
    </source>
</evidence>
<proteinExistence type="predicted"/>
<sequence length="60" mass="6514">MILAFTNGFAPNSGDVGDVVRLNNPALFVLTSIWPLKNDAWLQGSLLLIQGYLEASLIPQ</sequence>
<dbReference type="Proteomes" id="UP000559256">
    <property type="component" value="Unassembled WGS sequence"/>
</dbReference>
<protein>
    <submittedName>
        <fullName evidence="1">Uncharacterized protein</fullName>
    </submittedName>
</protein>